<dbReference type="AlphaFoldDB" id="X0UQZ8"/>
<sequence>MIYQLDYIHEVVQNMPNANFEHIAEPDAALFLTMYGDGTVASDDFENLVSVSITGTFEDCVLEGNAELSADIFGLCAEGIATLHITEHWEAMATTVTCPGQEPQSTSIEGFFSAPEDQFDFKLKEEGDTRVLDADTGILSVYYSWTLHEYGLAIVPLPQD</sequence>
<proteinExistence type="predicted"/>
<protein>
    <submittedName>
        <fullName evidence="1">Uncharacterized protein</fullName>
    </submittedName>
</protein>
<comment type="caution">
    <text evidence="1">The sequence shown here is derived from an EMBL/GenBank/DDBJ whole genome shotgun (WGS) entry which is preliminary data.</text>
</comment>
<reference evidence="1" key="1">
    <citation type="journal article" date="2014" name="Front. Microbiol.">
        <title>High frequency of phylogenetically diverse reductive dehalogenase-homologous genes in deep subseafloor sedimentary metagenomes.</title>
        <authorList>
            <person name="Kawai M."/>
            <person name="Futagami T."/>
            <person name="Toyoda A."/>
            <person name="Takaki Y."/>
            <person name="Nishi S."/>
            <person name="Hori S."/>
            <person name="Arai W."/>
            <person name="Tsubouchi T."/>
            <person name="Morono Y."/>
            <person name="Uchiyama I."/>
            <person name="Ito T."/>
            <person name="Fujiyama A."/>
            <person name="Inagaki F."/>
            <person name="Takami H."/>
        </authorList>
    </citation>
    <scope>NUCLEOTIDE SEQUENCE</scope>
    <source>
        <strain evidence="1">Expedition CK06-06</strain>
    </source>
</reference>
<organism evidence="1">
    <name type="scientific">marine sediment metagenome</name>
    <dbReference type="NCBI Taxonomy" id="412755"/>
    <lineage>
        <taxon>unclassified sequences</taxon>
        <taxon>metagenomes</taxon>
        <taxon>ecological metagenomes</taxon>
    </lineage>
</organism>
<name>X0UQZ8_9ZZZZ</name>
<gene>
    <name evidence="1" type="ORF">S01H1_33078</name>
</gene>
<evidence type="ECO:0000313" key="1">
    <source>
        <dbReference type="EMBL" id="GAG08264.1"/>
    </source>
</evidence>
<dbReference type="EMBL" id="BARS01020522">
    <property type="protein sequence ID" value="GAG08264.1"/>
    <property type="molecule type" value="Genomic_DNA"/>
</dbReference>
<accession>X0UQZ8</accession>